<evidence type="ECO:0000313" key="3">
    <source>
        <dbReference type="Proteomes" id="UP000295684"/>
    </source>
</evidence>
<gene>
    <name evidence="2" type="ORF">EV200_104496</name>
    <name evidence="1" type="ORF">GCM10011413_09280</name>
</gene>
<dbReference type="EMBL" id="SLWO01000004">
    <property type="protein sequence ID" value="TCO25458.1"/>
    <property type="molecule type" value="Genomic_DNA"/>
</dbReference>
<name>A0A4R2HCG2_9SPHI</name>
<dbReference type="AlphaFoldDB" id="A0A4R2HCG2"/>
<reference evidence="4" key="2">
    <citation type="journal article" date="2019" name="Int. J. Syst. Evol. Microbiol.">
        <title>The Global Catalogue of Microorganisms (GCM) 10K type strain sequencing project: providing services to taxonomists for standard genome sequencing and annotation.</title>
        <authorList>
            <consortium name="The Broad Institute Genomics Platform"/>
            <consortium name="The Broad Institute Genome Sequencing Center for Infectious Disease"/>
            <person name="Wu L."/>
            <person name="Ma J."/>
        </authorList>
    </citation>
    <scope>NUCLEOTIDE SEQUENCE [LARGE SCALE GENOMIC DNA]</scope>
    <source>
        <strain evidence="4">CGMCC 1.15644</strain>
    </source>
</reference>
<proteinExistence type="predicted"/>
<reference evidence="2 3" key="3">
    <citation type="submission" date="2019-03" db="EMBL/GenBank/DDBJ databases">
        <title>Genomic Encyclopedia of Type Strains, Phase IV (KMG-IV): sequencing the most valuable type-strain genomes for metagenomic binning, comparative biology and taxonomic classification.</title>
        <authorList>
            <person name="Goeker M."/>
        </authorList>
    </citation>
    <scope>NUCLEOTIDE SEQUENCE [LARGE SCALE GENOMIC DNA]</scope>
    <source>
        <strain evidence="2 3">DSM 103236</strain>
    </source>
</reference>
<dbReference type="EMBL" id="BMJO01000002">
    <property type="protein sequence ID" value="GGE45283.1"/>
    <property type="molecule type" value="Genomic_DNA"/>
</dbReference>
<evidence type="ECO:0000313" key="2">
    <source>
        <dbReference type="EMBL" id="TCO25458.1"/>
    </source>
</evidence>
<sequence length="135" mass="14668">MKKFILFLIVTLCCTDEMFAQDAVRGCLVGNVLYTEPSGRGNDYFLRTPGNQTSTCGFKRVGNTSNCRLYNSGDKSVESSYTLYPDAASNGWIEIANCPVDGDAWALFVPVSLLSAVSIARRGSHPTKNLTGKTL</sequence>
<comment type="caution">
    <text evidence="2">The sequence shown here is derived from an EMBL/GenBank/DDBJ whole genome shotgun (WGS) entry which is preliminary data.</text>
</comment>
<protein>
    <submittedName>
        <fullName evidence="2">Uncharacterized protein</fullName>
    </submittedName>
</protein>
<reference evidence="1" key="4">
    <citation type="submission" date="2024-05" db="EMBL/GenBank/DDBJ databases">
        <authorList>
            <person name="Sun Q."/>
            <person name="Zhou Y."/>
        </authorList>
    </citation>
    <scope>NUCLEOTIDE SEQUENCE</scope>
    <source>
        <strain evidence="1">CGMCC 1.15644</strain>
    </source>
</reference>
<keyword evidence="4" id="KW-1185">Reference proteome</keyword>
<evidence type="ECO:0000313" key="4">
    <source>
        <dbReference type="Proteomes" id="UP000622648"/>
    </source>
</evidence>
<dbReference type="Proteomes" id="UP000622648">
    <property type="component" value="Unassembled WGS sequence"/>
</dbReference>
<evidence type="ECO:0000313" key="1">
    <source>
        <dbReference type="EMBL" id="GGE45283.1"/>
    </source>
</evidence>
<dbReference type="RefSeq" id="WP_132533208.1">
    <property type="nucleotide sequence ID" value="NZ_BMJO01000002.1"/>
</dbReference>
<accession>A0A4R2HCG2</accession>
<dbReference type="OrthoDB" id="768731at2"/>
<organism evidence="2 3">
    <name type="scientific">Pedobacter psychrotolerans</name>
    <dbReference type="NCBI Taxonomy" id="1843235"/>
    <lineage>
        <taxon>Bacteria</taxon>
        <taxon>Pseudomonadati</taxon>
        <taxon>Bacteroidota</taxon>
        <taxon>Sphingobacteriia</taxon>
        <taxon>Sphingobacteriales</taxon>
        <taxon>Sphingobacteriaceae</taxon>
        <taxon>Pedobacter</taxon>
    </lineage>
</organism>
<reference evidence="1" key="1">
    <citation type="journal article" date="2014" name="Int. J. Syst. Evol. Microbiol.">
        <title>Complete genome of a new Firmicutes species belonging to the dominant human colonic microbiota ('Ruminococcus bicirculans') reveals two chromosomes and a selective capacity to utilize plant glucans.</title>
        <authorList>
            <consortium name="NISC Comparative Sequencing Program"/>
            <person name="Wegmann U."/>
            <person name="Louis P."/>
            <person name="Goesmann A."/>
            <person name="Henrissat B."/>
            <person name="Duncan S.H."/>
            <person name="Flint H.J."/>
        </authorList>
    </citation>
    <scope>NUCLEOTIDE SEQUENCE</scope>
    <source>
        <strain evidence="1">CGMCC 1.15644</strain>
    </source>
</reference>
<dbReference type="Proteomes" id="UP000295684">
    <property type="component" value="Unassembled WGS sequence"/>
</dbReference>